<feature type="compositionally biased region" description="Low complexity" evidence="1">
    <location>
        <begin position="653"/>
        <end position="672"/>
    </location>
</feature>
<keyword evidence="4" id="KW-1185">Reference proteome</keyword>
<feature type="region of interest" description="Disordered" evidence="1">
    <location>
        <begin position="246"/>
        <end position="269"/>
    </location>
</feature>
<feature type="compositionally biased region" description="Low complexity" evidence="1">
    <location>
        <begin position="295"/>
        <end position="305"/>
    </location>
</feature>
<feature type="compositionally biased region" description="Low complexity" evidence="1">
    <location>
        <begin position="681"/>
        <end position="730"/>
    </location>
</feature>
<comment type="caution">
    <text evidence="3">The sequence shown here is derived from an EMBL/GenBank/DDBJ whole genome shotgun (WGS) entry which is preliminary data.</text>
</comment>
<feature type="compositionally biased region" description="Polar residues" evidence="1">
    <location>
        <begin position="39"/>
        <end position="65"/>
    </location>
</feature>
<dbReference type="SMART" id="SM00717">
    <property type="entry name" value="SANT"/>
    <property type="match status" value="1"/>
</dbReference>
<feature type="compositionally biased region" description="Low complexity" evidence="1">
    <location>
        <begin position="78"/>
        <end position="112"/>
    </location>
</feature>
<organism evidence="3 4">
    <name type="scientific">Neurospora tetraspora</name>
    <dbReference type="NCBI Taxonomy" id="94610"/>
    <lineage>
        <taxon>Eukaryota</taxon>
        <taxon>Fungi</taxon>
        <taxon>Dikarya</taxon>
        <taxon>Ascomycota</taxon>
        <taxon>Pezizomycotina</taxon>
        <taxon>Sordariomycetes</taxon>
        <taxon>Sordariomycetidae</taxon>
        <taxon>Sordariales</taxon>
        <taxon>Sordariaceae</taxon>
        <taxon>Neurospora</taxon>
    </lineage>
</organism>
<feature type="region of interest" description="Disordered" evidence="1">
    <location>
        <begin position="1"/>
        <end position="120"/>
    </location>
</feature>
<dbReference type="AlphaFoldDB" id="A0AAE0JC96"/>
<dbReference type="GeneID" id="87862003"/>
<feature type="compositionally biased region" description="Basic residues" evidence="1">
    <location>
        <begin position="538"/>
        <end position="547"/>
    </location>
</feature>
<gene>
    <name evidence="3" type="ORF">B0H65DRAFT_429861</name>
</gene>
<dbReference type="Proteomes" id="UP001278500">
    <property type="component" value="Unassembled WGS sequence"/>
</dbReference>
<feature type="compositionally biased region" description="Basic and acidic residues" evidence="1">
    <location>
        <begin position="563"/>
        <end position="576"/>
    </location>
</feature>
<evidence type="ECO:0000259" key="2">
    <source>
        <dbReference type="SMART" id="SM00717"/>
    </source>
</evidence>
<feature type="region of interest" description="Disordered" evidence="1">
    <location>
        <begin position="367"/>
        <end position="390"/>
    </location>
</feature>
<reference evidence="3" key="2">
    <citation type="submission" date="2023-06" db="EMBL/GenBank/DDBJ databases">
        <authorList>
            <consortium name="Lawrence Berkeley National Laboratory"/>
            <person name="Haridas S."/>
            <person name="Hensen N."/>
            <person name="Bonometti L."/>
            <person name="Westerberg I."/>
            <person name="Brannstrom I.O."/>
            <person name="Guillou S."/>
            <person name="Cros-Aarteil S."/>
            <person name="Calhoun S."/>
            <person name="Kuo A."/>
            <person name="Mondo S."/>
            <person name="Pangilinan J."/>
            <person name="Riley R."/>
            <person name="Labutti K."/>
            <person name="Andreopoulos B."/>
            <person name="Lipzen A."/>
            <person name="Chen C."/>
            <person name="Yanf M."/>
            <person name="Daum C."/>
            <person name="Ng V."/>
            <person name="Clum A."/>
            <person name="Steindorff A."/>
            <person name="Ohm R."/>
            <person name="Martin F."/>
            <person name="Silar P."/>
            <person name="Natvig D."/>
            <person name="Lalanne C."/>
            <person name="Gautier V."/>
            <person name="Ament-Velasquez S.L."/>
            <person name="Kruys A."/>
            <person name="Hutchinson M.I."/>
            <person name="Powell A.J."/>
            <person name="Barry K."/>
            <person name="Miller A.N."/>
            <person name="Grigoriev I.V."/>
            <person name="Debuchy R."/>
            <person name="Gladieux P."/>
            <person name="Thoren M.H."/>
            <person name="Johannesson H."/>
        </authorList>
    </citation>
    <scope>NUCLEOTIDE SEQUENCE</scope>
    <source>
        <strain evidence="3">CBS 560.94</strain>
    </source>
</reference>
<feature type="compositionally biased region" description="Low complexity" evidence="1">
    <location>
        <begin position="476"/>
        <end position="501"/>
    </location>
</feature>
<feature type="region of interest" description="Disordered" evidence="1">
    <location>
        <begin position="794"/>
        <end position="931"/>
    </location>
</feature>
<feature type="compositionally biased region" description="Low complexity" evidence="1">
    <location>
        <begin position="796"/>
        <end position="829"/>
    </location>
</feature>
<feature type="compositionally biased region" description="Polar residues" evidence="1">
    <location>
        <begin position="381"/>
        <end position="390"/>
    </location>
</feature>
<evidence type="ECO:0000256" key="1">
    <source>
        <dbReference type="SAM" id="MobiDB-lite"/>
    </source>
</evidence>
<reference evidence="3" key="1">
    <citation type="journal article" date="2023" name="Mol. Phylogenet. Evol.">
        <title>Genome-scale phylogeny and comparative genomics of the fungal order Sordariales.</title>
        <authorList>
            <person name="Hensen N."/>
            <person name="Bonometti L."/>
            <person name="Westerberg I."/>
            <person name="Brannstrom I.O."/>
            <person name="Guillou S."/>
            <person name="Cros-Aarteil S."/>
            <person name="Calhoun S."/>
            <person name="Haridas S."/>
            <person name="Kuo A."/>
            <person name="Mondo S."/>
            <person name="Pangilinan J."/>
            <person name="Riley R."/>
            <person name="LaButti K."/>
            <person name="Andreopoulos B."/>
            <person name="Lipzen A."/>
            <person name="Chen C."/>
            <person name="Yan M."/>
            <person name="Daum C."/>
            <person name="Ng V."/>
            <person name="Clum A."/>
            <person name="Steindorff A."/>
            <person name="Ohm R.A."/>
            <person name="Martin F."/>
            <person name="Silar P."/>
            <person name="Natvig D.O."/>
            <person name="Lalanne C."/>
            <person name="Gautier V."/>
            <person name="Ament-Velasquez S.L."/>
            <person name="Kruys A."/>
            <person name="Hutchinson M.I."/>
            <person name="Powell A.J."/>
            <person name="Barry K."/>
            <person name="Miller A.N."/>
            <person name="Grigoriev I.V."/>
            <person name="Debuchy R."/>
            <person name="Gladieux P."/>
            <person name="Hiltunen Thoren M."/>
            <person name="Johannesson H."/>
        </authorList>
    </citation>
    <scope>NUCLEOTIDE SEQUENCE</scope>
    <source>
        <strain evidence="3">CBS 560.94</strain>
    </source>
</reference>
<feature type="region of interest" description="Disordered" evidence="1">
    <location>
        <begin position="538"/>
        <end position="576"/>
    </location>
</feature>
<feature type="region of interest" description="Disordered" evidence="1">
    <location>
        <begin position="653"/>
        <end position="738"/>
    </location>
</feature>
<dbReference type="InterPro" id="IPR001005">
    <property type="entry name" value="SANT/Myb"/>
</dbReference>
<evidence type="ECO:0000313" key="4">
    <source>
        <dbReference type="Proteomes" id="UP001278500"/>
    </source>
</evidence>
<proteinExistence type="predicted"/>
<sequence length="931" mass="100197">MSASSPSVGATWSESSPEYETCRQHEGHGNNNSSSSSSFHRPSTESTNCNDAQSFSPTSDASWGSSPAPIQGSYMDLSDTTTATTTISITSPNSSSMSAYPGQQQQPQHQQQSTELSQHGLSDASACLGTVETDTLFNNAGASHPQQRQTLSDFVVWTSAPSSSLASASSSFVSHPQAEPRWHQYSVSAEPMLDEPRLSSSSLSLDNMSEGGLSTMPSSPINPFHNGGGGATGHHSLVCDGLPSPTHSSFGRSSANGGVSLQHQHQHQQYPSVMLNGGQLAAAGGVPFDSGNNFSHHPSSSPSSSTIGGGGDILFRGPISHRTVFDYPSSAGPTHTNFDHETNVTLKAEGPLSVSPGSFHVWLNNNHQQQHKTPTPHPSVSPESSPIGANNTFFQHNNQMPLPIDFGGNNAVQFGGSGHINTSQLHPHYAQQVAASNRSTQRKSLPHSPPHRGMGSGGGRPPSPRYNPAVMTTREMLPSSHPNSPSMSMAWAHHQGQGHPHGLPHHHPLMIKPNTIPSHHHQHPHPSLASMSHSHSRRQQPFHHGAHPYHNNHNNNRRRGQGHHQDNNATDHLKRARAEQDALLVRLRKQGKSYKQIRQLGRFTEAESTLRGRYRTLTKSREQRVRKPEWTDKDLRLLERAVRELAKGPLSVTYSNASKNSSSVGSSSSSSTTPVGEAAMSITSLVSTSSKSSTTTASSPSTTSASSPSITTTQSQAQVQSQPQNQKQPQGIPTTTTKIPWKQVSHYIVSHGGSYKFGNATVRKRWEELMRDQLARGKDLQRPFWEQRSKRSPYHSLSLSQSQSQAASSSSGFASRAASTRQAQSQGQGKTAGAEAVGEVKRERDAAAAAAAGQVKSEREEGNEDGNLAYSDWLDMSALGDDADENHNDNEGSNNGTDGDGDYDLSDASDSEEEEEEEDGDADSDDDYMEE</sequence>
<evidence type="ECO:0000313" key="3">
    <source>
        <dbReference type="EMBL" id="KAK3341034.1"/>
    </source>
</evidence>
<protein>
    <recommendedName>
        <fullName evidence="2">Myb-like domain-containing protein</fullName>
    </recommendedName>
</protein>
<accession>A0AAE0JC96</accession>
<dbReference type="RefSeq" id="XP_062679976.1">
    <property type="nucleotide sequence ID" value="XM_062824849.1"/>
</dbReference>
<feature type="domain" description="Myb-like" evidence="2">
    <location>
        <begin position="626"/>
        <end position="772"/>
    </location>
</feature>
<name>A0AAE0JC96_9PEZI</name>
<feature type="compositionally biased region" description="Acidic residues" evidence="1">
    <location>
        <begin position="899"/>
        <end position="931"/>
    </location>
</feature>
<feature type="region of interest" description="Disordered" evidence="1">
    <location>
        <begin position="431"/>
        <end position="502"/>
    </location>
</feature>
<feature type="region of interest" description="Disordered" evidence="1">
    <location>
        <begin position="284"/>
        <end position="313"/>
    </location>
</feature>
<feature type="compositionally biased region" description="Polar residues" evidence="1">
    <location>
        <begin position="1"/>
        <end position="18"/>
    </location>
</feature>
<dbReference type="EMBL" id="JAUEPP010000006">
    <property type="protein sequence ID" value="KAK3341034.1"/>
    <property type="molecule type" value="Genomic_DNA"/>
</dbReference>